<gene>
    <name evidence="4" type="ORF">MCOR_53550</name>
</gene>
<reference evidence="4 5" key="1">
    <citation type="submission" date="2020-06" db="EMBL/GenBank/DDBJ databases">
        <authorList>
            <person name="Li R."/>
            <person name="Bekaert M."/>
        </authorList>
    </citation>
    <scope>NUCLEOTIDE SEQUENCE [LARGE SCALE GENOMIC DNA]</scope>
    <source>
        <strain evidence="5">wild</strain>
    </source>
</reference>
<dbReference type="Pfam" id="PF20266">
    <property type="entry name" value="Mab-21_C"/>
    <property type="match status" value="1"/>
</dbReference>
<evidence type="ECO:0000259" key="3">
    <source>
        <dbReference type="Pfam" id="PF20266"/>
    </source>
</evidence>
<dbReference type="PANTHER" id="PTHR10656:SF69">
    <property type="entry name" value="MAB-21-LIKE HHH_H2TH-LIKE DOMAIN-CONTAINING PROTEIN"/>
    <property type="match status" value="1"/>
</dbReference>
<keyword evidence="5" id="KW-1185">Reference proteome</keyword>
<dbReference type="Proteomes" id="UP000507470">
    <property type="component" value="Unassembled WGS sequence"/>
</dbReference>
<evidence type="ECO:0000256" key="1">
    <source>
        <dbReference type="ARBA" id="ARBA00008307"/>
    </source>
</evidence>
<protein>
    <submittedName>
        <fullName evidence="4">Uncharacterized protein</fullName>
    </submittedName>
</protein>
<evidence type="ECO:0000259" key="2">
    <source>
        <dbReference type="Pfam" id="PF03281"/>
    </source>
</evidence>
<dbReference type="EMBL" id="CACVKT020009351">
    <property type="protein sequence ID" value="CAC5421418.1"/>
    <property type="molecule type" value="Genomic_DNA"/>
</dbReference>
<dbReference type="Gene3D" id="1.10.1410.40">
    <property type="match status" value="1"/>
</dbReference>
<proteinExistence type="inferred from homology"/>
<dbReference type="AlphaFoldDB" id="A0A6J8ELR9"/>
<organism evidence="4 5">
    <name type="scientific">Mytilus coruscus</name>
    <name type="common">Sea mussel</name>
    <dbReference type="NCBI Taxonomy" id="42192"/>
    <lineage>
        <taxon>Eukaryota</taxon>
        <taxon>Metazoa</taxon>
        <taxon>Spiralia</taxon>
        <taxon>Lophotrochozoa</taxon>
        <taxon>Mollusca</taxon>
        <taxon>Bivalvia</taxon>
        <taxon>Autobranchia</taxon>
        <taxon>Pteriomorphia</taxon>
        <taxon>Mytilida</taxon>
        <taxon>Mytiloidea</taxon>
        <taxon>Mytilidae</taxon>
        <taxon>Mytilinae</taxon>
        <taxon>Mytilus</taxon>
    </lineage>
</organism>
<dbReference type="InterPro" id="IPR046906">
    <property type="entry name" value="Mab-21_HhH/H2TH-like"/>
</dbReference>
<dbReference type="InterPro" id="IPR046903">
    <property type="entry name" value="Mab-21-like_nuc_Trfase"/>
</dbReference>
<accession>A0A6J8ELR9</accession>
<comment type="similarity">
    <text evidence="1">Belongs to the mab-21 family.</text>
</comment>
<evidence type="ECO:0000313" key="4">
    <source>
        <dbReference type="EMBL" id="CAC5421418.1"/>
    </source>
</evidence>
<name>A0A6J8ELR9_MYTCO</name>
<dbReference type="PANTHER" id="PTHR10656">
    <property type="entry name" value="CELL FATE DETERMINING PROTEIN MAB21-RELATED"/>
    <property type="match status" value="1"/>
</dbReference>
<dbReference type="Pfam" id="PF03281">
    <property type="entry name" value="Mab-21"/>
    <property type="match status" value="1"/>
</dbReference>
<feature type="domain" description="Mab-21-like HhH/H2TH-like" evidence="3">
    <location>
        <begin position="358"/>
        <end position="445"/>
    </location>
</feature>
<dbReference type="OrthoDB" id="6109095at2759"/>
<dbReference type="InterPro" id="IPR024810">
    <property type="entry name" value="MAB21L/cGLR"/>
</dbReference>
<evidence type="ECO:0000313" key="5">
    <source>
        <dbReference type="Proteomes" id="UP000507470"/>
    </source>
</evidence>
<feature type="domain" description="Mab-21-like nucleotidyltransferase" evidence="2">
    <location>
        <begin position="239"/>
        <end position="334"/>
    </location>
</feature>
<dbReference type="SMART" id="SM01265">
    <property type="entry name" value="Mab-21"/>
    <property type="match status" value="1"/>
</dbReference>
<sequence>MEPKEDNYEILYSREENFNRKTYQGEDIHELLYSRMPVKTDSCLYVIPSSLTVDNATQSSRCVCEVDWYEGGRRAIVYFLTNYVETSREVFDNETIPENPQNTYMKFQDDLQKESRTAIELLFTGNHAQNLLAFHWKYPPNTPLEMGLRSMTDIDVLLVNKYQTVAEVPHSSKRQYIMKESSHSGYVKLFKGKQTISSKGFKNYWKTIIDKVQMHTFLSGRGKKFPARGDKSSGQTNIELLVMIILRLLGPALTKLESIGTRTFYDHDFVPALKCVGWPSQAKEWKVRKRQSGWPSPDLISKCLMSDCHVVPVGHKCSSKYDKRKEWRISFNGASYILAHSLSFNQRQAFILSKLLIKETLNILLKRRPSFKNFRLVTSHEIKTSFLWLCEEKLAWENIFIDCNEIIEKLLYFLCKRVLPDYFIPERNIIETISEEAIEQCIDSLHSIFIDGNLLTILNKCLRSVYADVTNYPLPMVPQIKAFLSDVDNFIESGNPSNRLYILSIIQLVVDALTAAFMNSNMTKNFIDIGKIYSNLTFLQNLLIDRLKIKTFFDLDLIRQLSFNTFSTKAVPLPEEVNGNASISMIDEMFECFAELVIDIADNFSDVLSQDFVFEYLQMDIWAPVSLFLGDLCIQAGIQYRMRQEIIDFESLIEQNSNNPGLVESLIDGYGTKEDLQKTQLYPNKR</sequence>